<evidence type="ECO:0000313" key="1">
    <source>
        <dbReference type="EMBL" id="CDH47134.1"/>
    </source>
</evidence>
<gene>
    <name evidence="1" type="ORF">BN874_750028</name>
</gene>
<proteinExistence type="predicted"/>
<accession>A0A7U7GF57</accession>
<reference evidence="1 2" key="1">
    <citation type="journal article" date="2014" name="ISME J.">
        <title>Candidatus Competibacter-lineage genomes retrieved from metagenomes reveal functional metabolic diversity.</title>
        <authorList>
            <person name="McIlroy S.J."/>
            <person name="Albertsen M."/>
            <person name="Andresen E.K."/>
            <person name="Saunders A.M."/>
            <person name="Kristiansen R."/>
            <person name="Stokholm-Bjerregaard M."/>
            <person name="Nielsen K.L."/>
            <person name="Nielsen P.H."/>
        </authorList>
    </citation>
    <scope>NUCLEOTIDE SEQUENCE [LARGE SCALE GENOMIC DNA]</scope>
    <source>
        <strain evidence="1 2">Run_B_J11</strain>
    </source>
</reference>
<dbReference type="EMBL" id="CBTK010000293">
    <property type="protein sequence ID" value="CDH47134.1"/>
    <property type="molecule type" value="Genomic_DNA"/>
</dbReference>
<organism evidence="1 2">
    <name type="scientific">Candidatus Contendobacter odensis Run_B_J11</name>
    <dbReference type="NCBI Taxonomy" id="1400861"/>
    <lineage>
        <taxon>Bacteria</taxon>
        <taxon>Pseudomonadati</taxon>
        <taxon>Pseudomonadota</taxon>
        <taxon>Gammaproteobacteria</taxon>
        <taxon>Candidatus Competibacteraceae</taxon>
        <taxon>Candidatus Contendibacter</taxon>
    </lineage>
</organism>
<protein>
    <submittedName>
        <fullName evidence="1">Uncharacterized protein</fullName>
    </submittedName>
</protein>
<dbReference type="Proteomes" id="UP000019184">
    <property type="component" value="Unassembled WGS sequence"/>
</dbReference>
<evidence type="ECO:0000313" key="2">
    <source>
        <dbReference type="Proteomes" id="UP000019184"/>
    </source>
</evidence>
<sequence>MKTMVKAGLITVLVGGTLVLPVQEAGAAACRYTNGHKVCTTTPVHHPKTVCTTTHGVKHCRKVY</sequence>
<comment type="caution">
    <text evidence="1">The sequence shown here is derived from an EMBL/GenBank/DDBJ whole genome shotgun (WGS) entry which is preliminary data.</text>
</comment>
<name>A0A7U7GF57_9GAMM</name>
<keyword evidence="2" id="KW-1185">Reference proteome</keyword>
<dbReference type="AlphaFoldDB" id="A0A7U7GF57"/>